<dbReference type="EMBL" id="BAABAT010000056">
    <property type="protein sequence ID" value="GAA4262871.1"/>
    <property type="molecule type" value="Genomic_DNA"/>
</dbReference>
<evidence type="ECO:0008006" key="5">
    <source>
        <dbReference type="Google" id="ProtNLM"/>
    </source>
</evidence>
<dbReference type="Pfam" id="PF24879">
    <property type="entry name" value="DUF7737"/>
    <property type="match status" value="1"/>
</dbReference>
<evidence type="ECO:0000259" key="2">
    <source>
        <dbReference type="Pfam" id="PF24879"/>
    </source>
</evidence>
<dbReference type="InterPro" id="IPR025406">
    <property type="entry name" value="DUF4132"/>
</dbReference>
<comment type="caution">
    <text evidence="3">The sequence shown here is derived from an EMBL/GenBank/DDBJ whole genome shotgun (WGS) entry which is preliminary data.</text>
</comment>
<keyword evidence="4" id="KW-1185">Reference proteome</keyword>
<name>A0ABP8DSH2_9ACTN</name>
<evidence type="ECO:0000313" key="4">
    <source>
        <dbReference type="Proteomes" id="UP001500620"/>
    </source>
</evidence>
<protein>
    <recommendedName>
        <fullName evidence="5">DUF4132 domain-containing protein</fullName>
    </recommendedName>
</protein>
<feature type="domain" description="DUF7737" evidence="2">
    <location>
        <begin position="680"/>
        <end position="782"/>
    </location>
</feature>
<dbReference type="RefSeq" id="WP_345140942.1">
    <property type="nucleotide sequence ID" value="NZ_BAABAT010000056.1"/>
</dbReference>
<feature type="domain" description="DUF4132" evidence="1">
    <location>
        <begin position="386"/>
        <end position="563"/>
    </location>
</feature>
<evidence type="ECO:0000259" key="1">
    <source>
        <dbReference type="Pfam" id="PF13569"/>
    </source>
</evidence>
<gene>
    <name evidence="3" type="ORF">GCM10022255_102280</name>
</gene>
<sequence length="790" mass="84866">MGETTWTRLLPPADDRFAAIVAATPPYAPHIDPAGWDDERRRAAALRVHADAVDDLGPPTSGYSNVMAALHELGAGGLAWSRDELVWCLHRLTGAMLYDGEAFRVPGVVAAALDAEALDGLADALRAVLAAVNRRGINAIPVAARTEIAALYGAAIARATADPIPGDLLHAGDSFGPAARRDLRAELAVPGVADALLHAVTLSRPVPPAGWTATAARLLPPARAAVRGILERYSRYHGYLHDSTDRLVRGLTCMLALDDAAETTALVGAVARAAGSAHPKSLGFPRAPRTAAAAVHILAGRGGDEPVRVLAALSLTVKNKALLGRVQEALQRLGALRGWDPGQAAELSVDDHGLDRDRRRRFAHEDYAIVLEIAEDKPRIRYERAGAPLRSAPAAVRGTPALAEAQELRKRVAATLAAEKGRVEGLLSQGGDWDPADWARRYLEHPVTGVYGRRLIWTAGGAAGLPERRDGAWVLLDPAGEPAEATPSARIALWSPLAARPGDVAAWRDHVAGSGLRQPFKQAYRESYIVTPAEEQAGERSMRFAGHVLRYRQASALMRARGWQATYLGTWSSGADTDATKVFGAGRWRATFEHESAGDVVAPRYDVEFCTAGTVAFDRRDGALWARTALADVPPAVFSEAMRDVDLFVGVTSIGTDDAWPVRFAERRERAGFRDLTPIAEVRREALARIVPRLRIAERCELQQRYLCVRGKLRAYRIHLGSGNILMEPGDTYLCIVAAPGRATGTIHLPFDDDPMLSLILSKALLLAADDTITDPDIRRQIGSAGGRGA</sequence>
<organism evidence="3 4">
    <name type="scientific">Dactylosporangium darangshiense</name>
    <dbReference type="NCBI Taxonomy" id="579108"/>
    <lineage>
        <taxon>Bacteria</taxon>
        <taxon>Bacillati</taxon>
        <taxon>Actinomycetota</taxon>
        <taxon>Actinomycetes</taxon>
        <taxon>Micromonosporales</taxon>
        <taxon>Micromonosporaceae</taxon>
        <taxon>Dactylosporangium</taxon>
    </lineage>
</organism>
<evidence type="ECO:0000313" key="3">
    <source>
        <dbReference type="EMBL" id="GAA4262871.1"/>
    </source>
</evidence>
<dbReference type="Pfam" id="PF13569">
    <property type="entry name" value="DUF4132"/>
    <property type="match status" value="1"/>
</dbReference>
<dbReference type="Proteomes" id="UP001500620">
    <property type="component" value="Unassembled WGS sequence"/>
</dbReference>
<proteinExistence type="predicted"/>
<accession>A0ABP8DSH2</accession>
<reference evidence="4" key="1">
    <citation type="journal article" date="2019" name="Int. J. Syst. Evol. Microbiol.">
        <title>The Global Catalogue of Microorganisms (GCM) 10K type strain sequencing project: providing services to taxonomists for standard genome sequencing and annotation.</title>
        <authorList>
            <consortium name="The Broad Institute Genomics Platform"/>
            <consortium name="The Broad Institute Genome Sequencing Center for Infectious Disease"/>
            <person name="Wu L."/>
            <person name="Ma J."/>
        </authorList>
    </citation>
    <scope>NUCLEOTIDE SEQUENCE [LARGE SCALE GENOMIC DNA]</scope>
    <source>
        <strain evidence="4">JCM 17441</strain>
    </source>
</reference>
<dbReference type="InterPro" id="IPR056639">
    <property type="entry name" value="DUF7737"/>
</dbReference>